<reference evidence="2" key="1">
    <citation type="journal article" date="2019" name="bioRxiv">
        <title>The Genome of the Zebra Mussel, Dreissena polymorpha: A Resource for Invasive Species Research.</title>
        <authorList>
            <person name="McCartney M.A."/>
            <person name="Auch B."/>
            <person name="Kono T."/>
            <person name="Mallez S."/>
            <person name="Zhang Y."/>
            <person name="Obille A."/>
            <person name="Becker A."/>
            <person name="Abrahante J.E."/>
            <person name="Garbe J."/>
            <person name="Badalamenti J.P."/>
            <person name="Herman A."/>
            <person name="Mangelson H."/>
            <person name="Liachko I."/>
            <person name="Sullivan S."/>
            <person name="Sone E.D."/>
            <person name="Koren S."/>
            <person name="Silverstein K.A.T."/>
            <person name="Beckman K.B."/>
            <person name="Gohl D.M."/>
        </authorList>
    </citation>
    <scope>NUCLEOTIDE SEQUENCE</scope>
    <source>
        <strain evidence="2">Duluth1</strain>
        <tissue evidence="2">Whole animal</tissue>
    </source>
</reference>
<dbReference type="EMBL" id="JAIWYP010000003">
    <property type="protein sequence ID" value="KAH3846412.1"/>
    <property type="molecule type" value="Genomic_DNA"/>
</dbReference>
<dbReference type="AlphaFoldDB" id="A0A9D4QXJ6"/>
<proteinExistence type="predicted"/>
<gene>
    <name evidence="1" type="ORF">DPMN_088713</name>
    <name evidence="2" type="ORF">DPMN_088753</name>
</gene>
<comment type="caution">
    <text evidence="2">The sequence shown here is derived from an EMBL/GenBank/DDBJ whole genome shotgun (WGS) entry which is preliminary data.</text>
</comment>
<dbReference type="Proteomes" id="UP000828390">
    <property type="component" value="Unassembled WGS sequence"/>
</dbReference>
<reference evidence="2" key="2">
    <citation type="submission" date="2020-11" db="EMBL/GenBank/DDBJ databases">
        <authorList>
            <person name="McCartney M.A."/>
            <person name="Auch B."/>
            <person name="Kono T."/>
            <person name="Mallez S."/>
            <person name="Becker A."/>
            <person name="Gohl D.M."/>
            <person name="Silverstein K.A.T."/>
            <person name="Koren S."/>
            <person name="Bechman K.B."/>
            <person name="Herman A."/>
            <person name="Abrahante J.E."/>
            <person name="Garbe J."/>
        </authorList>
    </citation>
    <scope>NUCLEOTIDE SEQUENCE</scope>
    <source>
        <strain evidence="2">Duluth1</strain>
        <tissue evidence="2">Whole animal</tissue>
    </source>
</reference>
<name>A0A9D4QXJ6_DREPO</name>
<accession>A0A9D4QXJ6</accession>
<evidence type="ECO:0000313" key="1">
    <source>
        <dbReference type="EMBL" id="KAH3846412.1"/>
    </source>
</evidence>
<evidence type="ECO:0000313" key="3">
    <source>
        <dbReference type="Proteomes" id="UP000828390"/>
    </source>
</evidence>
<protein>
    <submittedName>
        <fullName evidence="2">Uncharacterized protein</fullName>
    </submittedName>
</protein>
<keyword evidence="3" id="KW-1185">Reference proteome</keyword>
<evidence type="ECO:0000313" key="2">
    <source>
        <dbReference type="EMBL" id="KAH3846452.1"/>
    </source>
</evidence>
<sequence length="97" mass="10331">MIRGPCAFHALFADLESIRATLCVRAAASSCSCPESNSNSQEVNRFCTEQVHLHSLIPGMVMLYLCCLPGLVNGSDMPCTSSGCGPCRDDGFRPDGC</sequence>
<organism evidence="2 3">
    <name type="scientific">Dreissena polymorpha</name>
    <name type="common">Zebra mussel</name>
    <name type="synonym">Mytilus polymorpha</name>
    <dbReference type="NCBI Taxonomy" id="45954"/>
    <lineage>
        <taxon>Eukaryota</taxon>
        <taxon>Metazoa</taxon>
        <taxon>Spiralia</taxon>
        <taxon>Lophotrochozoa</taxon>
        <taxon>Mollusca</taxon>
        <taxon>Bivalvia</taxon>
        <taxon>Autobranchia</taxon>
        <taxon>Heteroconchia</taxon>
        <taxon>Euheterodonta</taxon>
        <taxon>Imparidentia</taxon>
        <taxon>Neoheterodontei</taxon>
        <taxon>Myida</taxon>
        <taxon>Dreissenoidea</taxon>
        <taxon>Dreissenidae</taxon>
        <taxon>Dreissena</taxon>
    </lineage>
</organism>
<dbReference type="EMBL" id="JAIWYP010000003">
    <property type="protein sequence ID" value="KAH3846452.1"/>
    <property type="molecule type" value="Genomic_DNA"/>
</dbReference>